<dbReference type="PANTHER" id="PTHR42928">
    <property type="entry name" value="TRICARBOXYLATE-BINDING PROTEIN"/>
    <property type="match status" value="1"/>
</dbReference>
<dbReference type="Proteomes" id="UP000217999">
    <property type="component" value="Unassembled WGS sequence"/>
</dbReference>
<dbReference type="RefSeq" id="WP_095549178.1">
    <property type="nucleotide sequence ID" value="NZ_NSJF01000002.1"/>
</dbReference>
<evidence type="ECO:0000256" key="1">
    <source>
        <dbReference type="ARBA" id="ARBA00006987"/>
    </source>
</evidence>
<dbReference type="PROSITE" id="PS51318">
    <property type="entry name" value="TAT"/>
    <property type="match status" value="1"/>
</dbReference>
<dbReference type="SUPFAM" id="SSF53850">
    <property type="entry name" value="Periplasmic binding protein-like II"/>
    <property type="match status" value="1"/>
</dbReference>
<gene>
    <name evidence="2" type="ORF">CK620_03710</name>
</gene>
<name>A0A2A2ABD7_9BURK</name>
<dbReference type="PIRSF" id="PIRSF017082">
    <property type="entry name" value="YflP"/>
    <property type="match status" value="1"/>
</dbReference>
<comment type="similarity">
    <text evidence="1">Belongs to the UPF0065 (bug) family.</text>
</comment>
<evidence type="ECO:0000313" key="2">
    <source>
        <dbReference type="EMBL" id="PAT35044.1"/>
    </source>
</evidence>
<protein>
    <submittedName>
        <fullName evidence="2">Twin-arginine translocation pathway signal</fullName>
    </submittedName>
</protein>
<dbReference type="AlphaFoldDB" id="A0A2A2ABD7"/>
<evidence type="ECO:0000313" key="3">
    <source>
        <dbReference type="Proteomes" id="UP000217999"/>
    </source>
</evidence>
<proteinExistence type="inferred from homology"/>
<dbReference type="PANTHER" id="PTHR42928:SF5">
    <property type="entry name" value="BLR1237 PROTEIN"/>
    <property type="match status" value="1"/>
</dbReference>
<dbReference type="InterPro" id="IPR006311">
    <property type="entry name" value="TAT_signal"/>
</dbReference>
<dbReference type="Pfam" id="PF03401">
    <property type="entry name" value="TctC"/>
    <property type="match status" value="1"/>
</dbReference>
<dbReference type="Gene3D" id="3.40.190.10">
    <property type="entry name" value="Periplasmic binding protein-like II"/>
    <property type="match status" value="1"/>
</dbReference>
<dbReference type="Gene3D" id="3.40.190.150">
    <property type="entry name" value="Bordetella uptake gene, domain 1"/>
    <property type="match status" value="1"/>
</dbReference>
<sequence>MSHRCHHPPAKAAPLTRRRSLAALGLALAGPAMLRQPAWAHGPIDQPAPVRLLVGFPSGGGTDLLARLLAVHLGMALQCQVLVENQPGSGGQRAALALKAAPADGQTLLLSHTHTINILPMTMPEPGFDPQQDFTPVAGLAGFVEALAVSVSHPARNWAEYLEWLRAQPQQLAVGVPATGSIPEFLVQCLQRNHGLPLQAVPFRGSAPMLAELVHGRIQSAVAAMHELMELHRAQRIRVLAVLGAQRQAVLPEVPTFAELGLPGFEQASFYGLYAPHDLPTATVAQWEQAVQQVLALPEVAQQLRDWGMSVQYMNRSQLQAREAGHRKAWKRLIFCEGQKEADSSAGCSRC</sequence>
<accession>A0A2A2ABD7</accession>
<dbReference type="InterPro" id="IPR005064">
    <property type="entry name" value="BUG"/>
</dbReference>
<organism evidence="2 3">
    <name type="scientific">Vandammella animalimorsus</name>
    <dbReference type="NCBI Taxonomy" id="2029117"/>
    <lineage>
        <taxon>Bacteria</taxon>
        <taxon>Pseudomonadati</taxon>
        <taxon>Pseudomonadota</taxon>
        <taxon>Betaproteobacteria</taxon>
        <taxon>Burkholderiales</taxon>
        <taxon>Comamonadaceae</taxon>
        <taxon>Vandammella</taxon>
    </lineage>
</organism>
<comment type="caution">
    <text evidence="2">The sequence shown here is derived from an EMBL/GenBank/DDBJ whole genome shotgun (WGS) entry which is preliminary data.</text>
</comment>
<dbReference type="InterPro" id="IPR042100">
    <property type="entry name" value="Bug_dom1"/>
</dbReference>
<dbReference type="EMBL" id="NSJF01000002">
    <property type="protein sequence ID" value="PAT35044.1"/>
    <property type="molecule type" value="Genomic_DNA"/>
</dbReference>
<reference evidence="2 3" key="1">
    <citation type="submission" date="2017-08" db="EMBL/GenBank/DDBJ databases">
        <title>WGS of Clinical strains of the CDC Group NO-1 linked to zoonotic infections in humans.</title>
        <authorList>
            <person name="Bernier A.-M."/>
            <person name="Bernard K."/>
        </authorList>
    </citation>
    <scope>NUCLEOTIDE SEQUENCE [LARGE SCALE GENOMIC DNA]</scope>
    <source>
        <strain evidence="2 3">NML03-0146</strain>
    </source>
</reference>